<sequence length="311" mass="31985">MWAALGIVYVVWGSTYLAIRYLVGSLPPLLAAGLRFSIAGVILLVLVRVFAGRGALRMTRAQFGSAIVVGLLLAGGGQGLLTVAETQVASGVAALLAASIPLFVLSLRRLLGERPPAVTLFGVLLGLVGLAVLVLFGGPSEGAHGAAWWGPWIMLIAALSWSVGTVATTRLPMPANSFAATAVELCAGGFALSFVGLGAGQRIRFAEVTAESWIALVYLIVAGSLIAFTAYVFVLDRLPVSTVATYAYVNPVIAVLLGVLIAGEHIGPAQFAGGALVLAAVIVVVRSERRVRKAEAKASVPAGTMAAPCEK</sequence>
<dbReference type="Pfam" id="PF00892">
    <property type="entry name" value="EamA"/>
    <property type="match status" value="2"/>
</dbReference>
<keyword evidence="3 6" id="KW-0812">Transmembrane</keyword>
<dbReference type="PANTHER" id="PTHR32322">
    <property type="entry name" value="INNER MEMBRANE TRANSPORTER"/>
    <property type="match status" value="1"/>
</dbReference>
<feature type="transmembrane region" description="Helical" evidence="6">
    <location>
        <begin position="7"/>
        <end position="23"/>
    </location>
</feature>
<evidence type="ECO:0000256" key="3">
    <source>
        <dbReference type="ARBA" id="ARBA00022692"/>
    </source>
</evidence>
<organism evidence="8 9">
    <name type="scientific">Amycolatopsis marina</name>
    <dbReference type="NCBI Taxonomy" id="490629"/>
    <lineage>
        <taxon>Bacteria</taxon>
        <taxon>Bacillati</taxon>
        <taxon>Actinomycetota</taxon>
        <taxon>Actinomycetes</taxon>
        <taxon>Pseudonocardiales</taxon>
        <taxon>Pseudonocardiaceae</taxon>
        <taxon>Amycolatopsis</taxon>
    </lineage>
</organism>
<dbReference type="SUPFAM" id="SSF103481">
    <property type="entry name" value="Multidrug resistance efflux transporter EmrE"/>
    <property type="match status" value="2"/>
</dbReference>
<dbReference type="Proteomes" id="UP000243799">
    <property type="component" value="Unassembled WGS sequence"/>
</dbReference>
<reference evidence="9" key="1">
    <citation type="submission" date="2016-10" db="EMBL/GenBank/DDBJ databases">
        <authorList>
            <person name="Varghese N."/>
            <person name="Submissions S."/>
        </authorList>
    </citation>
    <scope>NUCLEOTIDE SEQUENCE [LARGE SCALE GENOMIC DNA]</scope>
    <source>
        <strain evidence="9">CGMCC 4.3568</strain>
    </source>
</reference>
<keyword evidence="4 6" id="KW-1133">Transmembrane helix</keyword>
<evidence type="ECO:0000256" key="1">
    <source>
        <dbReference type="ARBA" id="ARBA00004141"/>
    </source>
</evidence>
<feature type="transmembrane region" description="Helical" evidence="6">
    <location>
        <begin position="63"/>
        <end position="81"/>
    </location>
</feature>
<feature type="transmembrane region" description="Helical" evidence="6">
    <location>
        <begin position="117"/>
        <end position="136"/>
    </location>
</feature>
<feature type="transmembrane region" description="Helical" evidence="6">
    <location>
        <begin position="148"/>
        <end position="166"/>
    </location>
</feature>
<keyword evidence="5 6" id="KW-0472">Membrane</keyword>
<keyword evidence="9" id="KW-1185">Reference proteome</keyword>
<evidence type="ECO:0000256" key="5">
    <source>
        <dbReference type="ARBA" id="ARBA00023136"/>
    </source>
</evidence>
<feature type="transmembrane region" description="Helical" evidence="6">
    <location>
        <begin position="269"/>
        <end position="287"/>
    </location>
</feature>
<dbReference type="PANTHER" id="PTHR32322:SF2">
    <property type="entry name" value="EAMA DOMAIN-CONTAINING PROTEIN"/>
    <property type="match status" value="1"/>
</dbReference>
<dbReference type="Gene3D" id="1.10.3730.20">
    <property type="match status" value="1"/>
</dbReference>
<feature type="transmembrane region" description="Helical" evidence="6">
    <location>
        <begin position="212"/>
        <end position="234"/>
    </location>
</feature>
<feature type="transmembrane region" description="Helical" evidence="6">
    <location>
        <begin position="87"/>
        <end position="105"/>
    </location>
</feature>
<dbReference type="InterPro" id="IPR050638">
    <property type="entry name" value="AA-Vitamin_Transporters"/>
</dbReference>
<dbReference type="GO" id="GO:0016020">
    <property type="term" value="C:membrane"/>
    <property type="evidence" value="ECO:0007669"/>
    <property type="project" value="UniProtKB-SubCell"/>
</dbReference>
<evidence type="ECO:0000256" key="4">
    <source>
        <dbReference type="ARBA" id="ARBA00022989"/>
    </source>
</evidence>
<dbReference type="InterPro" id="IPR000620">
    <property type="entry name" value="EamA_dom"/>
</dbReference>
<proteinExistence type="inferred from homology"/>
<dbReference type="AlphaFoldDB" id="A0A1I1BYS9"/>
<feature type="transmembrane region" description="Helical" evidence="6">
    <location>
        <begin position="29"/>
        <end position="51"/>
    </location>
</feature>
<evidence type="ECO:0000256" key="6">
    <source>
        <dbReference type="SAM" id="Phobius"/>
    </source>
</evidence>
<feature type="transmembrane region" description="Helical" evidence="6">
    <location>
        <begin position="246"/>
        <end position="263"/>
    </location>
</feature>
<evidence type="ECO:0000256" key="2">
    <source>
        <dbReference type="ARBA" id="ARBA00007362"/>
    </source>
</evidence>
<accession>A0A1I1BYS9</accession>
<dbReference type="STRING" id="490629.SAMN05216266_11918"/>
<comment type="similarity">
    <text evidence="2">Belongs to the EamA transporter family.</text>
</comment>
<evidence type="ECO:0000313" key="9">
    <source>
        <dbReference type="Proteomes" id="UP000243799"/>
    </source>
</evidence>
<feature type="transmembrane region" description="Helical" evidence="6">
    <location>
        <begin position="178"/>
        <end position="200"/>
    </location>
</feature>
<name>A0A1I1BYS9_9PSEU</name>
<evidence type="ECO:0000259" key="7">
    <source>
        <dbReference type="Pfam" id="PF00892"/>
    </source>
</evidence>
<feature type="domain" description="EamA" evidence="7">
    <location>
        <begin position="7"/>
        <end position="134"/>
    </location>
</feature>
<feature type="domain" description="EamA" evidence="7">
    <location>
        <begin position="149"/>
        <end position="285"/>
    </location>
</feature>
<dbReference type="InterPro" id="IPR037185">
    <property type="entry name" value="EmrE-like"/>
</dbReference>
<gene>
    <name evidence="8" type="ORF">SAMN05216266_11918</name>
</gene>
<evidence type="ECO:0000313" key="8">
    <source>
        <dbReference type="EMBL" id="SFB55549.1"/>
    </source>
</evidence>
<comment type="subcellular location">
    <subcellularLocation>
        <location evidence="1">Membrane</location>
        <topology evidence="1">Multi-pass membrane protein</topology>
    </subcellularLocation>
</comment>
<dbReference type="EMBL" id="FOKG01000019">
    <property type="protein sequence ID" value="SFB55549.1"/>
    <property type="molecule type" value="Genomic_DNA"/>
</dbReference>
<protein>
    <submittedName>
        <fullName evidence="8">EamA domain-containing membrane protein RarD</fullName>
    </submittedName>
</protein>